<evidence type="ECO:0000313" key="4">
    <source>
        <dbReference type="Proteomes" id="UP001158045"/>
    </source>
</evidence>
<dbReference type="PANTHER" id="PTHR14969">
    <property type="entry name" value="SPHINGOSINE-1-PHOSPHATE PHOSPHOHYDROLASE"/>
    <property type="match status" value="1"/>
</dbReference>
<evidence type="ECO:0000256" key="1">
    <source>
        <dbReference type="SAM" id="Phobius"/>
    </source>
</evidence>
<reference evidence="3 4" key="1">
    <citation type="submission" date="2023-04" db="EMBL/GenBank/DDBJ databases">
        <title>Fusibacter bizertensis strain WBS, isolated from littoral bottom sediments of the Arctic seas - biochemical and genomic analysis.</title>
        <authorList>
            <person name="Brioukhanov A.L."/>
        </authorList>
    </citation>
    <scope>NUCLEOTIDE SEQUENCE [LARGE SCALE GENOMIC DNA]</scope>
    <source>
        <strain evidence="3 4">WBS</strain>
    </source>
</reference>
<comment type="caution">
    <text evidence="3">The sequence shown here is derived from an EMBL/GenBank/DDBJ whole genome shotgun (WGS) entry which is preliminary data.</text>
</comment>
<dbReference type="RefSeq" id="WP_281092556.1">
    <property type="nucleotide sequence ID" value="NZ_JARYZI010000001.1"/>
</dbReference>
<organism evidence="3 4">
    <name type="scientific">Fusibacter bizertensis</name>
    <dbReference type="NCBI Taxonomy" id="1488331"/>
    <lineage>
        <taxon>Bacteria</taxon>
        <taxon>Bacillati</taxon>
        <taxon>Bacillota</taxon>
        <taxon>Clostridia</taxon>
        <taxon>Eubacteriales</taxon>
        <taxon>Eubacteriales Family XII. Incertae Sedis</taxon>
        <taxon>Fusibacter</taxon>
    </lineage>
</organism>
<feature type="transmembrane region" description="Helical" evidence="1">
    <location>
        <begin position="226"/>
        <end position="246"/>
    </location>
</feature>
<dbReference type="InterPro" id="IPR000326">
    <property type="entry name" value="PAP2/HPO"/>
</dbReference>
<name>A0ABT6N8L5_9FIRM</name>
<dbReference type="SMART" id="SM00014">
    <property type="entry name" value="acidPPc"/>
    <property type="match status" value="1"/>
</dbReference>
<dbReference type="InterPro" id="IPR036938">
    <property type="entry name" value="PAP2/HPO_sf"/>
</dbReference>
<keyword evidence="1" id="KW-0812">Transmembrane</keyword>
<sequence>MELSFIKWVQSFHTEFLDQIFILITMLGEEYFYILVLGYMYWCSNKEITRYLVLSLTFSSVLNGAMKEIVNSQRPYLVADIRALRVETALGTSFPSGHTQTVVSFYFALAMRVKKAWAWILGSTLVVLVGLSRIYLGVHWPRDVVGAIILGVLSVLMMMFLYRKEREKGILWPYYLLIMGIVFSFFFLQSETYVKGCAAFMGFMLGTMIEMKYIRFKTQNRALLQLLKFVSGMGLTLIVFLGLKVVLPDTTPFIGFRYFFTVFSVAAIIPWFFVKIGFSQTDKAIER</sequence>
<dbReference type="SUPFAM" id="SSF48317">
    <property type="entry name" value="Acid phosphatase/Vanadium-dependent haloperoxidase"/>
    <property type="match status" value="1"/>
</dbReference>
<feature type="transmembrane region" description="Helical" evidence="1">
    <location>
        <begin position="116"/>
        <end position="138"/>
    </location>
</feature>
<accession>A0ABT6N8L5</accession>
<keyword evidence="1" id="KW-0472">Membrane</keyword>
<feature type="transmembrane region" description="Helical" evidence="1">
    <location>
        <begin position="144"/>
        <end position="162"/>
    </location>
</feature>
<keyword evidence="1" id="KW-1133">Transmembrane helix</keyword>
<feature type="transmembrane region" description="Helical" evidence="1">
    <location>
        <begin position="20"/>
        <end position="42"/>
    </location>
</feature>
<protein>
    <submittedName>
        <fullName evidence="3">Phosphatase PAP2 family protein</fullName>
    </submittedName>
</protein>
<dbReference type="Proteomes" id="UP001158045">
    <property type="component" value="Unassembled WGS sequence"/>
</dbReference>
<feature type="transmembrane region" description="Helical" evidence="1">
    <location>
        <begin position="258"/>
        <end position="278"/>
    </location>
</feature>
<evidence type="ECO:0000259" key="2">
    <source>
        <dbReference type="SMART" id="SM00014"/>
    </source>
</evidence>
<evidence type="ECO:0000313" key="3">
    <source>
        <dbReference type="EMBL" id="MDH8676757.1"/>
    </source>
</evidence>
<dbReference type="Pfam" id="PF01569">
    <property type="entry name" value="PAP2"/>
    <property type="match status" value="1"/>
</dbReference>
<dbReference type="EMBL" id="JARYZI010000001">
    <property type="protein sequence ID" value="MDH8676757.1"/>
    <property type="molecule type" value="Genomic_DNA"/>
</dbReference>
<keyword evidence="4" id="KW-1185">Reference proteome</keyword>
<dbReference type="Gene3D" id="1.20.144.10">
    <property type="entry name" value="Phosphatidic acid phosphatase type 2/haloperoxidase"/>
    <property type="match status" value="2"/>
</dbReference>
<proteinExistence type="predicted"/>
<feature type="domain" description="Phosphatidic acid phosphatase type 2/haloperoxidase" evidence="2">
    <location>
        <begin position="49"/>
        <end position="159"/>
    </location>
</feature>
<feature type="transmembrane region" description="Helical" evidence="1">
    <location>
        <begin position="169"/>
        <end position="187"/>
    </location>
</feature>
<dbReference type="PANTHER" id="PTHR14969:SF13">
    <property type="entry name" value="AT30094P"/>
    <property type="match status" value="1"/>
</dbReference>
<gene>
    <name evidence="3" type="ORF">QE109_01290</name>
</gene>
<feature type="transmembrane region" description="Helical" evidence="1">
    <location>
        <begin position="193"/>
        <end position="214"/>
    </location>
</feature>